<organism evidence="2 3">
    <name type="scientific">Pseudomonas synxantha</name>
    <dbReference type="NCBI Taxonomy" id="47883"/>
    <lineage>
        <taxon>Bacteria</taxon>
        <taxon>Pseudomonadati</taxon>
        <taxon>Pseudomonadota</taxon>
        <taxon>Gammaproteobacteria</taxon>
        <taxon>Pseudomonadales</taxon>
        <taxon>Pseudomonadaceae</taxon>
        <taxon>Pseudomonas</taxon>
    </lineage>
</organism>
<feature type="domain" description="Dermonecrotic toxin N-terminal" evidence="1">
    <location>
        <begin position="99"/>
        <end position="381"/>
    </location>
</feature>
<evidence type="ECO:0000313" key="3">
    <source>
        <dbReference type="Proteomes" id="UP000306562"/>
    </source>
</evidence>
<dbReference type="EMBL" id="LR590482">
    <property type="protein sequence ID" value="VTR04580.1"/>
    <property type="molecule type" value="Genomic_DNA"/>
</dbReference>
<protein>
    <submittedName>
        <fullName evidence="2">Type III effector protein, HopAC1 family</fullName>
    </submittedName>
</protein>
<sequence length="1406" mass="152371">MPILLKAVPHSPLDAFFRRSLDDVSPNRPADTHVPADSPPAVLSYAPDDLTLPTSSGIAPVGVHYPKLVKQFNVSQQRAFLTQHDSLTQDMQRLQSEQPSFKAFVQAQLEQAFPDLRPLDADTISFNRYRSDGDEETPLSSEPLMKALGEQVRNILANPNTLLHAERKVRSEFSTRPTPADEPQALSTSSTLQSIARAIATQYPAYLQAFWSTPRQKPMDAQIEEILNAPQPPHIPQDRLLSLHKHQLSTLAALRVSDGTLSPASKRLIDIALQYPTLADRERQFPNGARPGVYPITLDDGTEHGAMLAGSFLITSTDGSSATPPTWSKDGRRLALNHLNGPVVLYTPGEGFEEFTTPAQARQALAARLDQGGIDAELLRQTAPQSVHDQPEAPSGNDLMRSVEPLGGDVLAEAIPLMLKRQEAQINARLTQALAPPATGSSNALLDPAAMQSLNDAANALFVFDGTNAMLARDVKLAEKLQPEWLKKLEPAQEALYEKLEHAEQESSNQLASLLEKIPSLADFSRDRLNQALSRQYPTAQLSADQLMVRVDTRTTIHSGRGSGPKTTFPAQHSVSLTDLALQNPSGFPPVERGQSTHITLTLALVDTQGKPILNAKGEQVILDTEALKALVNTTDVGGEYTKRLEQELATDTSSGPSAQLRAAWKANLNDLMAKEGFLAQLNPDAYQTEASQDKSTKRAAQWVAAVLDYPDPANRPEVDGKTIVANSLVQYGLPVQGVLVIGNQVDSSLVLYTPDAPDGLVFREVADRAALNALLEKDEWKAYAARRKSPVNKDDFVSFIDAAKKRLANPLAIKDPYEMTSLAVQALKLKGGDMTLEPITGNVEDHLYKQHVQLVIDKADYQSVSSAEVAAQSKINKVEFGIEVGMLLLDLVPILGKGLSAGVRLGKAAVTALRANSRLLPHLIKNPGLGRGIYADFSLAAARIPNLRAAPMRPVFGASKAVDANPLRAGARALPAPAGPAPAIASTSSGVGRAVVQPPPLPATPSRDLSAYARPNDIIQGRTLGTNGTYNVDGDWYIHFTDSTNVSRVYQIDSAFHARSGWVNIIDPNAPQTAPRSSRIVATVQHAGNGEWRLNHRPGGAPTPVAQASTLAPTAGAEGAAGAAGAEAPAKKGLPDIEYFKLNNGRLVESDFTQKTLPVARYWFRRDLYDFYRKMLTPGQMPPRPPRLELAPGTSPADLLRRAYEISDVVILGESHRDIASFQMIKESMQALKDAHVTALYLEGTEADAAGQLLDTGLGAHRPSGASPSLQELVKLANDYGISVRPLEHRYLTRRADMPDFYKYVWDNDNGIMRLQEFNYYATRLLQSRRPGEKVLALVGRAHMNTARNVPGLAELNGGVGISVYPNTTFNKSTAINGPTIQRDPGASVMNGYTAGDYQVFQKST</sequence>
<dbReference type="Pfam" id="PF20178">
    <property type="entry name" value="ToxA_N"/>
    <property type="match status" value="2"/>
</dbReference>
<evidence type="ECO:0000313" key="2">
    <source>
        <dbReference type="EMBL" id="VTR04580.1"/>
    </source>
</evidence>
<proteinExistence type="predicted"/>
<gene>
    <name evidence="2" type="ORF">NCTC10696_05061</name>
</gene>
<dbReference type="InterPro" id="IPR046673">
    <property type="entry name" value="ToxA_N"/>
</dbReference>
<dbReference type="CDD" id="cd14729">
    <property type="entry name" value="RtxA-like"/>
    <property type="match status" value="1"/>
</dbReference>
<name>A0AAX3ICY9_9PSED</name>
<feature type="domain" description="Dermonecrotic toxin N-terminal" evidence="1">
    <location>
        <begin position="515"/>
        <end position="788"/>
    </location>
</feature>
<reference evidence="2 3" key="1">
    <citation type="submission" date="2019-05" db="EMBL/GenBank/DDBJ databases">
        <authorList>
            <consortium name="Pathogen Informatics"/>
        </authorList>
    </citation>
    <scope>NUCLEOTIDE SEQUENCE [LARGE SCALE GENOMIC DNA]</scope>
    <source>
        <strain evidence="2 3">NCTC10696</strain>
    </source>
</reference>
<evidence type="ECO:0000259" key="1">
    <source>
        <dbReference type="Pfam" id="PF20178"/>
    </source>
</evidence>
<dbReference type="SUPFAM" id="SSF159501">
    <property type="entry name" value="EreA/ChaN-like"/>
    <property type="match status" value="1"/>
</dbReference>
<dbReference type="Gene3D" id="3.40.50.11550">
    <property type="match status" value="1"/>
</dbReference>
<dbReference type="Proteomes" id="UP000306562">
    <property type="component" value="Chromosome"/>
</dbReference>
<accession>A0AAX3ICY9</accession>